<keyword evidence="4" id="KW-0804">Transcription</keyword>
<evidence type="ECO:0000313" key="6">
    <source>
        <dbReference type="EMBL" id="SFN57029.1"/>
    </source>
</evidence>
<sequence>MLHVTLRQLKVFESVARHLSFSRAAEDLHLTQPAVSMQIKQLEDSVDLPLFEQIGKKIYLTDAGRELYHYSRAISEQLTDMELALDELKGLERGKLNISVVSTANYFAPHLLAKFCQRYSGITVSLNVSNRETVLKHLADNVTDLAIMGQPPDGLDIATESFMENPLVVIAPPSHPLCRVRRIPVKRLEQETFLLREPGSGTRSAMERFFAEHRISISKGMEADTNEAIKQAVQAGMGLAIMSLHTAELELETKRLRILDVQDFPIMRHWHVVHRKNKRLSSVAQAFREFLLKEAHELVAHVARVDN</sequence>
<dbReference type="Proteomes" id="UP000183107">
    <property type="component" value="Unassembled WGS sequence"/>
</dbReference>
<evidence type="ECO:0000256" key="1">
    <source>
        <dbReference type="ARBA" id="ARBA00009437"/>
    </source>
</evidence>
<dbReference type="PANTHER" id="PTHR30126">
    <property type="entry name" value="HTH-TYPE TRANSCRIPTIONAL REGULATOR"/>
    <property type="match status" value="1"/>
</dbReference>
<dbReference type="Pfam" id="PF00126">
    <property type="entry name" value="HTH_1"/>
    <property type="match status" value="1"/>
</dbReference>
<dbReference type="InterPro" id="IPR036388">
    <property type="entry name" value="WH-like_DNA-bd_sf"/>
</dbReference>
<evidence type="ECO:0000256" key="2">
    <source>
        <dbReference type="ARBA" id="ARBA00023015"/>
    </source>
</evidence>
<keyword evidence="7" id="KW-1185">Reference proteome</keyword>
<dbReference type="SUPFAM" id="SSF53850">
    <property type="entry name" value="Periplasmic binding protein-like II"/>
    <property type="match status" value="1"/>
</dbReference>
<dbReference type="AlphaFoldDB" id="A0A1I5A460"/>
<dbReference type="PANTHER" id="PTHR30126:SF5">
    <property type="entry name" value="HTH-TYPE TRANSCRIPTIONAL ACTIVATOR CMPR"/>
    <property type="match status" value="1"/>
</dbReference>
<dbReference type="FunFam" id="1.10.10.10:FF:000001">
    <property type="entry name" value="LysR family transcriptional regulator"/>
    <property type="match status" value="1"/>
</dbReference>
<dbReference type="SUPFAM" id="SSF46785">
    <property type="entry name" value="Winged helix' DNA-binding domain"/>
    <property type="match status" value="1"/>
</dbReference>
<gene>
    <name evidence="6" type="ORF">SAMN05216386_1189</name>
</gene>
<accession>A0A1I5A460</accession>
<comment type="similarity">
    <text evidence="1">Belongs to the LysR transcriptional regulatory family.</text>
</comment>
<dbReference type="OrthoDB" id="9785745at2"/>
<dbReference type="InterPro" id="IPR036390">
    <property type="entry name" value="WH_DNA-bd_sf"/>
</dbReference>
<dbReference type="PRINTS" id="PR00039">
    <property type="entry name" value="HTHLYSR"/>
</dbReference>
<dbReference type="EMBL" id="FOVJ01000002">
    <property type="protein sequence ID" value="SFN57029.1"/>
    <property type="molecule type" value="Genomic_DNA"/>
</dbReference>
<dbReference type="RefSeq" id="WP_143071910.1">
    <property type="nucleotide sequence ID" value="NZ_FOVJ01000002.1"/>
</dbReference>
<dbReference type="CDD" id="cd08419">
    <property type="entry name" value="PBP2_CbbR_RubisCO_like"/>
    <property type="match status" value="1"/>
</dbReference>
<dbReference type="STRING" id="1266925.GCA_000619905_00991"/>
<dbReference type="PROSITE" id="PS50931">
    <property type="entry name" value="HTH_LYSR"/>
    <property type="match status" value="1"/>
</dbReference>
<evidence type="ECO:0000259" key="5">
    <source>
        <dbReference type="PROSITE" id="PS50931"/>
    </source>
</evidence>
<organism evidence="6 7">
    <name type="scientific">Nitrosospira briensis</name>
    <dbReference type="NCBI Taxonomy" id="35799"/>
    <lineage>
        <taxon>Bacteria</taxon>
        <taxon>Pseudomonadati</taxon>
        <taxon>Pseudomonadota</taxon>
        <taxon>Betaproteobacteria</taxon>
        <taxon>Nitrosomonadales</taxon>
        <taxon>Nitrosomonadaceae</taxon>
        <taxon>Nitrosospira</taxon>
    </lineage>
</organism>
<dbReference type="Gene3D" id="3.40.190.290">
    <property type="match status" value="1"/>
</dbReference>
<dbReference type="InterPro" id="IPR005119">
    <property type="entry name" value="LysR_subst-bd"/>
</dbReference>
<feature type="domain" description="HTH lysR-type" evidence="5">
    <location>
        <begin position="4"/>
        <end position="61"/>
    </location>
</feature>
<keyword evidence="3 6" id="KW-0238">DNA-binding</keyword>
<dbReference type="Pfam" id="PF03466">
    <property type="entry name" value="LysR_substrate"/>
    <property type="match status" value="1"/>
</dbReference>
<reference evidence="7" key="1">
    <citation type="submission" date="2016-10" db="EMBL/GenBank/DDBJ databases">
        <authorList>
            <person name="Varghese N."/>
        </authorList>
    </citation>
    <scope>NUCLEOTIDE SEQUENCE [LARGE SCALE GENOMIC DNA]</scope>
    <source>
        <strain evidence="7">Nsp8</strain>
    </source>
</reference>
<dbReference type="Gene3D" id="1.10.10.10">
    <property type="entry name" value="Winged helix-like DNA-binding domain superfamily/Winged helix DNA-binding domain"/>
    <property type="match status" value="1"/>
</dbReference>
<proteinExistence type="inferred from homology"/>
<name>A0A1I5A460_9PROT</name>
<keyword evidence="2" id="KW-0805">Transcription regulation</keyword>
<evidence type="ECO:0000256" key="4">
    <source>
        <dbReference type="ARBA" id="ARBA00023163"/>
    </source>
</evidence>
<evidence type="ECO:0000256" key="3">
    <source>
        <dbReference type="ARBA" id="ARBA00023125"/>
    </source>
</evidence>
<dbReference type="InterPro" id="IPR000847">
    <property type="entry name" value="LysR_HTH_N"/>
</dbReference>
<evidence type="ECO:0000313" key="7">
    <source>
        <dbReference type="Proteomes" id="UP000183107"/>
    </source>
</evidence>
<protein>
    <submittedName>
        <fullName evidence="6">DNA-binding transcriptional regulator, LysR family</fullName>
    </submittedName>
</protein>
<dbReference type="GO" id="GO:0003700">
    <property type="term" value="F:DNA-binding transcription factor activity"/>
    <property type="evidence" value="ECO:0007669"/>
    <property type="project" value="InterPro"/>
</dbReference>
<dbReference type="GO" id="GO:0000976">
    <property type="term" value="F:transcription cis-regulatory region binding"/>
    <property type="evidence" value="ECO:0007669"/>
    <property type="project" value="TreeGrafter"/>
</dbReference>